<evidence type="ECO:0000256" key="1">
    <source>
        <dbReference type="ARBA" id="ARBA00008775"/>
    </source>
</evidence>
<protein>
    <submittedName>
        <fullName evidence="4">TerD family protein</fullName>
    </submittedName>
</protein>
<evidence type="ECO:0000256" key="2">
    <source>
        <dbReference type="SAM" id="MobiDB-lite"/>
    </source>
</evidence>
<dbReference type="PANTHER" id="PTHR32097:SF4">
    <property type="entry name" value="GENERAL STRESS PROTEIN 16U"/>
    <property type="match status" value="1"/>
</dbReference>
<dbReference type="OrthoDB" id="4290369at2"/>
<dbReference type="Pfam" id="PF02342">
    <property type="entry name" value="TerD"/>
    <property type="match status" value="1"/>
</dbReference>
<evidence type="ECO:0000259" key="3">
    <source>
        <dbReference type="Pfam" id="PF02342"/>
    </source>
</evidence>
<dbReference type="CDD" id="cd06974">
    <property type="entry name" value="TerD_like"/>
    <property type="match status" value="1"/>
</dbReference>
<dbReference type="Gene3D" id="2.60.60.30">
    <property type="entry name" value="sav2460 like domains"/>
    <property type="match status" value="1"/>
</dbReference>
<feature type="compositionally biased region" description="Low complexity" evidence="2">
    <location>
        <begin position="219"/>
        <end position="231"/>
    </location>
</feature>
<feature type="compositionally biased region" description="Pro residues" evidence="2">
    <location>
        <begin position="179"/>
        <end position="218"/>
    </location>
</feature>
<dbReference type="RefSeq" id="WP_120676892.1">
    <property type="nucleotide sequence ID" value="NZ_RBAL01000003.1"/>
</dbReference>
<sequence>MSELPKGANAPVPGGPLHVAVDWQAGPGVPDVDVSALLLGASGRVRGDADFVFFNQREHPSGAVRHLGKSGGEAGAPTSDWLWADLAGVEAAVDRIVVAASADGGTFGQIPGLAVRVGTVDGVQVARFAIGDATTETAFLFGEFYRRGGGWKFRAIGQGYDSGLAGLARDFGVAVDEPAPGPTAPAAPPRPAGPGPAAPYPPPPAAPPAFPQPGPHPQGAPWAPAVPGAAPGLPPQAPAWPAPAPVPVSALAPGLEDLAAGFAPHVHQGRGNQRFTCPPGLPPGHWVMVEVACRGSISVAVHTCDAYGRTDEEVLVTYADEVHASGLATVPADRPLSLRVEADTPWTARVLPVGRARRLTHALDGAGPELLVYEGPGGVLSFQHRGESNVTLHHIVKSTDPDWPHDEQELLVNEIGHLDVLAPVPGPGLLRVETDGPWRLSVGG</sequence>
<dbReference type="AlphaFoldDB" id="A0A3A9ZCA7"/>
<dbReference type="EMBL" id="RBAL01000003">
    <property type="protein sequence ID" value="RKN44967.1"/>
    <property type="molecule type" value="Genomic_DNA"/>
</dbReference>
<keyword evidence="5" id="KW-1185">Reference proteome</keyword>
<evidence type="ECO:0000313" key="5">
    <source>
        <dbReference type="Proteomes" id="UP000272474"/>
    </source>
</evidence>
<feature type="region of interest" description="Disordered" evidence="2">
    <location>
        <begin position="176"/>
        <end position="240"/>
    </location>
</feature>
<comment type="caution">
    <text evidence="4">The sequence shown here is derived from an EMBL/GenBank/DDBJ whole genome shotgun (WGS) entry which is preliminary data.</text>
</comment>
<dbReference type="Proteomes" id="UP000272474">
    <property type="component" value="Unassembled WGS sequence"/>
</dbReference>
<accession>A0A3A9ZCA7</accession>
<dbReference type="PANTHER" id="PTHR32097">
    <property type="entry name" value="CAMP-BINDING PROTEIN 1-RELATED"/>
    <property type="match status" value="1"/>
</dbReference>
<comment type="similarity">
    <text evidence="1">Belongs to the CAPAB/TerDEXZ family.</text>
</comment>
<gene>
    <name evidence="4" type="ORF">D7294_07635</name>
</gene>
<organism evidence="4 5">
    <name type="scientific">Streptomyces hoynatensis</name>
    <dbReference type="NCBI Taxonomy" id="1141874"/>
    <lineage>
        <taxon>Bacteria</taxon>
        <taxon>Bacillati</taxon>
        <taxon>Actinomycetota</taxon>
        <taxon>Actinomycetes</taxon>
        <taxon>Kitasatosporales</taxon>
        <taxon>Streptomycetaceae</taxon>
        <taxon>Streptomyces</taxon>
    </lineage>
</organism>
<evidence type="ECO:0000313" key="4">
    <source>
        <dbReference type="EMBL" id="RKN44967.1"/>
    </source>
</evidence>
<feature type="domain" description="TerD" evidence="3">
    <location>
        <begin position="16"/>
        <end position="171"/>
    </location>
</feature>
<proteinExistence type="inferred from homology"/>
<dbReference type="InterPro" id="IPR051324">
    <property type="entry name" value="Stress/Tellurium_Resist"/>
</dbReference>
<reference evidence="4 5" key="1">
    <citation type="journal article" date="2014" name="Int. J. Syst. Evol. Microbiol.">
        <title>Streptomyces hoynatensis sp. nov., isolated from deep marine sediment.</title>
        <authorList>
            <person name="Veyisoglu A."/>
            <person name="Sahin N."/>
        </authorList>
    </citation>
    <scope>NUCLEOTIDE SEQUENCE [LARGE SCALE GENOMIC DNA]</scope>
    <source>
        <strain evidence="4 5">KCTC 29097</strain>
    </source>
</reference>
<dbReference type="InterPro" id="IPR003325">
    <property type="entry name" value="TerD"/>
</dbReference>
<name>A0A3A9ZCA7_9ACTN</name>